<dbReference type="Proteomes" id="UP001162164">
    <property type="component" value="Unassembled WGS sequence"/>
</dbReference>
<evidence type="ECO:0000313" key="2">
    <source>
        <dbReference type="EMBL" id="KAJ8973104.1"/>
    </source>
</evidence>
<keyword evidence="1" id="KW-0472">Membrane</keyword>
<organism evidence="2 3">
    <name type="scientific">Molorchus minor</name>
    <dbReference type="NCBI Taxonomy" id="1323400"/>
    <lineage>
        <taxon>Eukaryota</taxon>
        <taxon>Metazoa</taxon>
        <taxon>Ecdysozoa</taxon>
        <taxon>Arthropoda</taxon>
        <taxon>Hexapoda</taxon>
        <taxon>Insecta</taxon>
        <taxon>Pterygota</taxon>
        <taxon>Neoptera</taxon>
        <taxon>Endopterygota</taxon>
        <taxon>Coleoptera</taxon>
        <taxon>Polyphaga</taxon>
        <taxon>Cucujiformia</taxon>
        <taxon>Chrysomeloidea</taxon>
        <taxon>Cerambycidae</taxon>
        <taxon>Lamiinae</taxon>
        <taxon>Monochamini</taxon>
        <taxon>Molorchus</taxon>
    </lineage>
</organism>
<evidence type="ECO:0000256" key="1">
    <source>
        <dbReference type="SAM" id="Phobius"/>
    </source>
</evidence>
<accession>A0ABQ9J651</accession>
<evidence type="ECO:0000313" key="3">
    <source>
        <dbReference type="Proteomes" id="UP001162164"/>
    </source>
</evidence>
<gene>
    <name evidence="2" type="ORF">NQ317_006330</name>
</gene>
<dbReference type="EMBL" id="JAPWTJ010001239">
    <property type="protein sequence ID" value="KAJ8973104.1"/>
    <property type="molecule type" value="Genomic_DNA"/>
</dbReference>
<proteinExistence type="predicted"/>
<feature type="transmembrane region" description="Helical" evidence="1">
    <location>
        <begin position="52"/>
        <end position="76"/>
    </location>
</feature>
<comment type="caution">
    <text evidence="2">The sequence shown here is derived from an EMBL/GenBank/DDBJ whole genome shotgun (WGS) entry which is preliminary data.</text>
</comment>
<reference evidence="2" key="1">
    <citation type="journal article" date="2023" name="Insect Mol. Biol.">
        <title>Genome sequencing provides insights into the evolution of gene families encoding plant cell wall-degrading enzymes in longhorned beetles.</title>
        <authorList>
            <person name="Shin N.R."/>
            <person name="Okamura Y."/>
            <person name="Kirsch R."/>
            <person name="Pauchet Y."/>
        </authorList>
    </citation>
    <scope>NUCLEOTIDE SEQUENCE</scope>
    <source>
        <strain evidence="2">MMC_N1</strain>
    </source>
</reference>
<protein>
    <submittedName>
        <fullName evidence="2">Uncharacterized protein</fullName>
    </submittedName>
</protein>
<keyword evidence="3" id="KW-1185">Reference proteome</keyword>
<keyword evidence="1" id="KW-1133">Transmembrane helix</keyword>
<keyword evidence="1" id="KW-0812">Transmembrane</keyword>
<name>A0ABQ9J651_9CUCU</name>
<sequence length="78" mass="8197">MDSENEAPTNIAANGQTERVASGRVRFLERCLGRSRVFQAVVGLSAQARLNVLRLAVVVTVAVAATAAASVCRTLIIS</sequence>